<feature type="modified residue" description="4-aspartylphosphate" evidence="5 7">
    <location>
        <position position="63"/>
    </location>
</feature>
<dbReference type="PANTHER" id="PTHR42872">
    <property type="entry name" value="PROTEIN-GLUTAMATE METHYLESTERASE/PROTEIN-GLUTAMINE GLUTAMINASE"/>
    <property type="match status" value="1"/>
</dbReference>
<keyword evidence="2 5" id="KW-0145">Chemotaxis</keyword>
<feature type="active site" evidence="5 6">
    <location>
        <position position="325"/>
    </location>
</feature>
<dbReference type="GO" id="GO:0005737">
    <property type="term" value="C:cytoplasm"/>
    <property type="evidence" value="ECO:0007669"/>
    <property type="project" value="UniProtKB-SubCell"/>
</dbReference>
<dbReference type="HAMAP" id="MF_00099">
    <property type="entry name" value="CheB_chemtxs"/>
    <property type="match status" value="1"/>
</dbReference>
<keyword evidence="11" id="KW-1185">Reference proteome</keyword>
<name>A8ZWJ0_DESOH</name>
<proteinExistence type="inferred from homology"/>
<dbReference type="EMBL" id="CP000859">
    <property type="protein sequence ID" value="ABW66798.1"/>
    <property type="molecule type" value="Genomic_DNA"/>
</dbReference>
<evidence type="ECO:0000256" key="5">
    <source>
        <dbReference type="HAMAP-Rule" id="MF_00099"/>
    </source>
</evidence>
<dbReference type="SUPFAM" id="SSF52172">
    <property type="entry name" value="CheY-like"/>
    <property type="match status" value="1"/>
</dbReference>
<dbReference type="InterPro" id="IPR000673">
    <property type="entry name" value="Sig_transdc_resp-reg_Me-estase"/>
</dbReference>
<sequence length="384" mass="41620">MKEPMDDTEKLKVLVVDDTILYRKIVSDALAELPNIEIVGTANNGKTALSRILTLHPDLITLDVEMPSMDGIEVLEEIARQQIDVGVIMLSSLTYEGGELTVKALQLGAFDFIPKPELSSISDNRQYIRDRLAAIIRSFTGRREIKRILSGKTVFRRATPGLPSAAAARPIITAETVAHRLQKADKQVRRAGGSKVVAIGISTGGPRALGTLIPMLPADINVPILVVQHMPPLFTQSLAKSLNAKSSLFVKEAEEGDELIPNTVFIAPGGRHMKLTSGAGRKIIAVTDDPPENSCRPSADYLFRSVAEHFGEAATGVIMTGMGTDGNRGLETMKQRNSFIIAQDEATCTVFGMPRWPIEAEIVDVVAPLDRVAQAIINSVRPSR</sequence>
<comment type="PTM">
    <text evidence="5">Phosphorylated by CheA. Phosphorylation of the N-terminal regulatory domain activates the methylesterase activity.</text>
</comment>
<evidence type="ECO:0000256" key="6">
    <source>
        <dbReference type="PROSITE-ProRule" id="PRU00050"/>
    </source>
</evidence>
<organism evidence="10 11">
    <name type="scientific">Desulfosudis oleivorans (strain DSM 6200 / JCM 39069 / Hxd3)</name>
    <name type="common">Desulfococcus oleovorans</name>
    <dbReference type="NCBI Taxonomy" id="96561"/>
    <lineage>
        <taxon>Bacteria</taxon>
        <taxon>Pseudomonadati</taxon>
        <taxon>Thermodesulfobacteriota</taxon>
        <taxon>Desulfobacteria</taxon>
        <taxon>Desulfobacterales</taxon>
        <taxon>Desulfosudaceae</taxon>
        <taxon>Desulfosudis</taxon>
    </lineage>
</organism>
<dbReference type="CDD" id="cd17541">
    <property type="entry name" value="REC_CheB-like"/>
    <property type="match status" value="1"/>
</dbReference>
<dbReference type="PANTHER" id="PTHR42872:SF6">
    <property type="entry name" value="PROTEIN-GLUTAMATE METHYLESTERASE_PROTEIN-GLUTAMINE GLUTAMINASE"/>
    <property type="match status" value="1"/>
</dbReference>
<dbReference type="NCBIfam" id="NF001965">
    <property type="entry name" value="PRK00742.1"/>
    <property type="match status" value="1"/>
</dbReference>
<dbReference type="SUPFAM" id="SSF52738">
    <property type="entry name" value="Methylesterase CheB, C-terminal domain"/>
    <property type="match status" value="1"/>
</dbReference>
<gene>
    <name evidence="5" type="primary">cheB</name>
    <name evidence="10" type="ordered locus">Dole_0988</name>
</gene>
<evidence type="ECO:0000256" key="7">
    <source>
        <dbReference type="PROSITE-ProRule" id="PRU00169"/>
    </source>
</evidence>
<keyword evidence="3 5" id="KW-0378">Hydrolase</keyword>
<dbReference type="GO" id="GO:0000156">
    <property type="term" value="F:phosphorelay response regulator activity"/>
    <property type="evidence" value="ECO:0007669"/>
    <property type="project" value="InterPro"/>
</dbReference>
<dbReference type="InterPro" id="IPR035909">
    <property type="entry name" value="CheB_C"/>
</dbReference>
<dbReference type="AlphaFoldDB" id="A8ZWJ0"/>
<dbReference type="GO" id="GO:0006935">
    <property type="term" value="P:chemotaxis"/>
    <property type="evidence" value="ECO:0007669"/>
    <property type="project" value="UniProtKB-UniRule"/>
</dbReference>
<reference evidence="10 11" key="1">
    <citation type="submission" date="2007-10" db="EMBL/GenBank/DDBJ databases">
        <title>Complete sequence of Desulfococcus oleovorans Hxd3.</title>
        <authorList>
            <consortium name="US DOE Joint Genome Institute"/>
            <person name="Copeland A."/>
            <person name="Lucas S."/>
            <person name="Lapidus A."/>
            <person name="Barry K."/>
            <person name="Glavina del Rio T."/>
            <person name="Dalin E."/>
            <person name="Tice H."/>
            <person name="Pitluck S."/>
            <person name="Kiss H."/>
            <person name="Brettin T."/>
            <person name="Bruce D."/>
            <person name="Detter J.C."/>
            <person name="Han C."/>
            <person name="Schmutz J."/>
            <person name="Larimer F."/>
            <person name="Land M."/>
            <person name="Hauser L."/>
            <person name="Kyrpides N."/>
            <person name="Kim E."/>
            <person name="Wawrik B."/>
            <person name="Richardson P."/>
        </authorList>
    </citation>
    <scope>NUCLEOTIDE SEQUENCE [LARGE SCALE GENOMIC DNA]</scope>
    <source>
        <strain evidence="11">DSM 6200 / JCM 39069 / Hxd3</strain>
    </source>
</reference>
<keyword evidence="1 5" id="KW-0963">Cytoplasm</keyword>
<dbReference type="STRING" id="96561.Dole_0988"/>
<dbReference type="InterPro" id="IPR011006">
    <property type="entry name" value="CheY-like_superfamily"/>
</dbReference>
<dbReference type="SMART" id="SM00448">
    <property type="entry name" value="REC"/>
    <property type="match status" value="1"/>
</dbReference>
<dbReference type="PROSITE" id="PS50122">
    <property type="entry name" value="CHEB"/>
    <property type="match status" value="1"/>
</dbReference>
<dbReference type="Gene3D" id="3.40.50.2300">
    <property type="match status" value="1"/>
</dbReference>
<dbReference type="Pfam" id="PF00072">
    <property type="entry name" value="Response_reg"/>
    <property type="match status" value="1"/>
</dbReference>
<comment type="subcellular location">
    <subcellularLocation>
        <location evidence="5">Cytoplasm</location>
    </subcellularLocation>
</comment>
<feature type="active site" evidence="5 6">
    <location>
        <position position="229"/>
    </location>
</feature>
<dbReference type="EC" id="3.5.1.44" evidence="5"/>
<dbReference type="Proteomes" id="UP000008561">
    <property type="component" value="Chromosome"/>
</dbReference>
<evidence type="ECO:0000256" key="3">
    <source>
        <dbReference type="ARBA" id="ARBA00022801"/>
    </source>
</evidence>
<dbReference type="GO" id="GO:0008984">
    <property type="term" value="F:protein-glutamate methylesterase activity"/>
    <property type="evidence" value="ECO:0007669"/>
    <property type="project" value="UniProtKB-UniRule"/>
</dbReference>
<dbReference type="KEGG" id="dol:Dole_0988"/>
<dbReference type="Gene3D" id="3.40.50.180">
    <property type="entry name" value="Methylesterase CheB, C-terminal domain"/>
    <property type="match status" value="1"/>
</dbReference>
<dbReference type="PROSITE" id="PS50110">
    <property type="entry name" value="RESPONSE_REGULATORY"/>
    <property type="match status" value="1"/>
</dbReference>
<evidence type="ECO:0000256" key="4">
    <source>
        <dbReference type="ARBA" id="ARBA00048267"/>
    </source>
</evidence>
<evidence type="ECO:0000313" key="10">
    <source>
        <dbReference type="EMBL" id="ABW66798.1"/>
    </source>
</evidence>
<comment type="catalytic activity">
    <reaction evidence="5">
        <text>L-glutaminyl-[protein] + H2O = L-glutamyl-[protein] + NH4(+)</text>
        <dbReference type="Rhea" id="RHEA:16441"/>
        <dbReference type="Rhea" id="RHEA-COMP:10207"/>
        <dbReference type="Rhea" id="RHEA-COMP:10208"/>
        <dbReference type="ChEBI" id="CHEBI:15377"/>
        <dbReference type="ChEBI" id="CHEBI:28938"/>
        <dbReference type="ChEBI" id="CHEBI:29973"/>
        <dbReference type="ChEBI" id="CHEBI:30011"/>
        <dbReference type="EC" id="3.5.1.44"/>
    </reaction>
</comment>
<evidence type="ECO:0000256" key="2">
    <source>
        <dbReference type="ARBA" id="ARBA00022500"/>
    </source>
</evidence>
<accession>A8ZWJ0</accession>
<dbReference type="Pfam" id="PF01339">
    <property type="entry name" value="CheB_methylest"/>
    <property type="match status" value="1"/>
</dbReference>
<comment type="function">
    <text evidence="5">Involved in chemotaxis. Part of a chemotaxis signal transduction system that modulates chemotaxis in response to various stimuli. Catalyzes the demethylation of specific methylglutamate residues introduced into the chemoreceptors (methyl-accepting chemotaxis proteins or MCP) by CheR. Also mediates the irreversible deamidation of specific glutamine residues to glutamic acid.</text>
</comment>
<feature type="domain" description="Response regulatory" evidence="8">
    <location>
        <begin position="12"/>
        <end position="130"/>
    </location>
</feature>
<comment type="domain">
    <text evidence="5">Contains a C-terminal catalytic domain, and an N-terminal region which modulates catalytic activity.</text>
</comment>
<feature type="active site" evidence="5 6">
    <location>
        <position position="202"/>
    </location>
</feature>
<evidence type="ECO:0000259" key="9">
    <source>
        <dbReference type="PROSITE" id="PS50122"/>
    </source>
</evidence>
<protein>
    <recommendedName>
        <fullName evidence="5">Protein-glutamate methylesterase/protein-glutamine glutaminase</fullName>
        <ecNumber evidence="5">3.1.1.61</ecNumber>
        <ecNumber evidence="5">3.5.1.44</ecNumber>
    </recommendedName>
</protein>
<evidence type="ECO:0000259" key="8">
    <source>
        <dbReference type="PROSITE" id="PS50110"/>
    </source>
</evidence>
<dbReference type="PIRSF" id="PIRSF000876">
    <property type="entry name" value="RR_chemtxs_CheB"/>
    <property type="match status" value="1"/>
</dbReference>
<dbReference type="eggNOG" id="COG2201">
    <property type="taxonomic scope" value="Bacteria"/>
</dbReference>
<feature type="domain" description="CheB-type methylesterase" evidence="9">
    <location>
        <begin position="190"/>
        <end position="383"/>
    </location>
</feature>
<comment type="catalytic activity">
    <reaction evidence="4 5">
        <text>[protein]-L-glutamate 5-O-methyl ester + H2O = L-glutamyl-[protein] + methanol + H(+)</text>
        <dbReference type="Rhea" id="RHEA:23236"/>
        <dbReference type="Rhea" id="RHEA-COMP:10208"/>
        <dbReference type="Rhea" id="RHEA-COMP:10311"/>
        <dbReference type="ChEBI" id="CHEBI:15377"/>
        <dbReference type="ChEBI" id="CHEBI:15378"/>
        <dbReference type="ChEBI" id="CHEBI:17790"/>
        <dbReference type="ChEBI" id="CHEBI:29973"/>
        <dbReference type="ChEBI" id="CHEBI:82795"/>
        <dbReference type="EC" id="3.1.1.61"/>
    </reaction>
</comment>
<dbReference type="EC" id="3.1.1.61" evidence="5"/>
<dbReference type="HOGENOM" id="CLU_000445_51_0_7"/>
<evidence type="ECO:0000256" key="1">
    <source>
        <dbReference type="ARBA" id="ARBA00022490"/>
    </source>
</evidence>
<keyword evidence="5 7" id="KW-0597">Phosphoprotein</keyword>
<dbReference type="InterPro" id="IPR008248">
    <property type="entry name" value="CheB-like"/>
</dbReference>
<comment type="similarity">
    <text evidence="5">Belongs to the CheB family.</text>
</comment>
<dbReference type="InterPro" id="IPR001789">
    <property type="entry name" value="Sig_transdc_resp-reg_receiver"/>
</dbReference>
<dbReference type="CDD" id="cd16432">
    <property type="entry name" value="CheB_Rec"/>
    <property type="match status" value="1"/>
</dbReference>
<evidence type="ECO:0000313" key="11">
    <source>
        <dbReference type="Proteomes" id="UP000008561"/>
    </source>
</evidence>
<dbReference type="GO" id="GO:0050568">
    <property type="term" value="F:protein-glutamine glutaminase activity"/>
    <property type="evidence" value="ECO:0007669"/>
    <property type="project" value="UniProtKB-UniRule"/>
</dbReference>